<evidence type="ECO:0000313" key="2">
    <source>
        <dbReference type="Proteomes" id="UP000254572"/>
    </source>
</evidence>
<protein>
    <submittedName>
        <fullName evidence="1">Uncharacterized protein</fullName>
    </submittedName>
</protein>
<dbReference type="AlphaFoldDB" id="A0A381E8F8"/>
<gene>
    <name evidence="1" type="ORF">NCTC13294_01406</name>
</gene>
<sequence>MEILHFAEKVITFCSVAVQDATAGNGFYDAKVSSQLKPSDHTHNEPALPQTDKRLVRSYQGYVKNHISPCTPFGGMRAPFSVVKRKTHTQKLSCFLKNPVISIEKPSAALIPCARDNISRHAAKHIPVAHDWSKNGVEHKNKIDTLSPPYDRGYELQSISAINAADEQPPAVLAQNPVTKDTVHRSYGHSDKMLHLDCAWRTLPRKITPRKNRALSIIIDREADSVYHLCEWNAAGHPFLVRMRGYSGVTRDGKTYKAQELEREPSTKTCITRANRWRWKWRGRKLY</sequence>
<organism evidence="1 2">
    <name type="scientific">Cardiobacterium valvarum</name>
    <dbReference type="NCBI Taxonomy" id="194702"/>
    <lineage>
        <taxon>Bacteria</taxon>
        <taxon>Pseudomonadati</taxon>
        <taxon>Pseudomonadota</taxon>
        <taxon>Gammaproteobacteria</taxon>
        <taxon>Cardiobacteriales</taxon>
        <taxon>Cardiobacteriaceae</taxon>
        <taxon>Cardiobacterium</taxon>
    </lineage>
</organism>
<accession>A0A381E8F8</accession>
<keyword evidence="2" id="KW-1185">Reference proteome</keyword>
<reference evidence="1 2" key="1">
    <citation type="submission" date="2018-06" db="EMBL/GenBank/DDBJ databases">
        <authorList>
            <consortium name="Pathogen Informatics"/>
            <person name="Doyle S."/>
        </authorList>
    </citation>
    <scope>NUCLEOTIDE SEQUENCE [LARGE SCALE GENOMIC DNA]</scope>
    <source>
        <strain evidence="1 2">NCTC13294</strain>
    </source>
</reference>
<dbReference type="Proteomes" id="UP000254572">
    <property type="component" value="Unassembled WGS sequence"/>
</dbReference>
<dbReference type="InterPro" id="IPR012337">
    <property type="entry name" value="RNaseH-like_sf"/>
</dbReference>
<dbReference type="Gene3D" id="3.90.350.10">
    <property type="entry name" value="Transposase Inhibitor Protein From Tn5, Chain A, domain 1"/>
    <property type="match status" value="1"/>
</dbReference>
<name>A0A381E8F8_9GAMM</name>
<dbReference type="EMBL" id="UFUW01000001">
    <property type="protein sequence ID" value="SUX23049.1"/>
    <property type="molecule type" value="Genomic_DNA"/>
</dbReference>
<dbReference type="SUPFAM" id="SSF53098">
    <property type="entry name" value="Ribonuclease H-like"/>
    <property type="match status" value="1"/>
</dbReference>
<evidence type="ECO:0000313" key="1">
    <source>
        <dbReference type="EMBL" id="SUX23049.1"/>
    </source>
</evidence>
<proteinExistence type="predicted"/>